<evidence type="ECO:0000313" key="7">
    <source>
        <dbReference type="Ensembl" id="ENSCMMP00000020716.1"/>
    </source>
</evidence>
<evidence type="ECO:0000256" key="2">
    <source>
        <dbReference type="ARBA" id="ARBA00005771"/>
    </source>
</evidence>
<accession>A0A8C3CFW9</accession>
<evidence type="ECO:0000256" key="1">
    <source>
        <dbReference type="ARBA" id="ARBA00004496"/>
    </source>
</evidence>
<dbReference type="GO" id="GO:0008146">
    <property type="term" value="F:sulfotransferase activity"/>
    <property type="evidence" value="ECO:0007669"/>
    <property type="project" value="InterPro"/>
</dbReference>
<evidence type="ECO:0000256" key="5">
    <source>
        <dbReference type="RuleBase" id="RU361155"/>
    </source>
</evidence>
<comment type="similarity">
    <text evidence="2 5">Belongs to the sulfotransferase 1 family.</text>
</comment>
<dbReference type="GO" id="GO:0005737">
    <property type="term" value="C:cytoplasm"/>
    <property type="evidence" value="ECO:0007669"/>
    <property type="project" value="UniProtKB-SubCell"/>
</dbReference>
<dbReference type="Proteomes" id="UP000694556">
    <property type="component" value="Unassembled WGS sequence"/>
</dbReference>
<dbReference type="Gene3D" id="3.40.50.300">
    <property type="entry name" value="P-loop containing nucleotide triphosphate hydrolases"/>
    <property type="match status" value="1"/>
</dbReference>
<proteinExistence type="inferred from homology"/>
<reference evidence="7" key="2">
    <citation type="submission" date="2025-09" db="UniProtKB">
        <authorList>
            <consortium name="Ensembl"/>
        </authorList>
    </citation>
    <scope>IDENTIFICATION</scope>
</reference>
<reference evidence="7" key="1">
    <citation type="submission" date="2025-08" db="UniProtKB">
        <authorList>
            <consortium name="Ensembl"/>
        </authorList>
    </citation>
    <scope>IDENTIFICATION</scope>
</reference>
<evidence type="ECO:0000259" key="6">
    <source>
        <dbReference type="Pfam" id="PF00685"/>
    </source>
</evidence>
<sequence length="287" mass="33335">MPVHYVTYKGIKFPPAYNSEHSLSFAHNEFLVRDDDVFNVTYPKSGTVWMTEILSLIRSRGHPSWSQTILNSDRMPWFSTRLGLEAALSYPSPRLLTCHLPRHIFPKSFSHSTAKVIYTLRDPRDVVVSYYYFSKMSNPIKPWQDLTHAPAAFCLPSVPHGSWFEHVQGWMEMKDQENFFFITYEELKQDLQGSVRRICQFLGQDLDDAAVSSVVRNASFSAMRENPMCSSVLLPADIMDQTKGQFLRKGICGDWRNHFTVTQSETFDRIYQDRMQGLNMAFPWDRH</sequence>
<dbReference type="AlphaFoldDB" id="A0A8C3CFW9"/>
<organism evidence="7 8">
    <name type="scientific">Cairina moschata</name>
    <name type="common">Muscovy duck</name>
    <dbReference type="NCBI Taxonomy" id="8855"/>
    <lineage>
        <taxon>Eukaryota</taxon>
        <taxon>Metazoa</taxon>
        <taxon>Chordata</taxon>
        <taxon>Craniata</taxon>
        <taxon>Vertebrata</taxon>
        <taxon>Euteleostomi</taxon>
        <taxon>Archelosauria</taxon>
        <taxon>Archosauria</taxon>
        <taxon>Dinosauria</taxon>
        <taxon>Saurischia</taxon>
        <taxon>Theropoda</taxon>
        <taxon>Coelurosauria</taxon>
        <taxon>Aves</taxon>
        <taxon>Neognathae</taxon>
        <taxon>Galloanserae</taxon>
        <taxon>Anseriformes</taxon>
        <taxon>Anatidae</taxon>
        <taxon>Anatinae</taxon>
        <taxon>Cairina</taxon>
    </lineage>
</organism>
<dbReference type="InterPro" id="IPR000863">
    <property type="entry name" value="Sulfotransferase_dom"/>
</dbReference>
<keyword evidence="4 5" id="KW-0808">Transferase</keyword>
<dbReference type="PANTHER" id="PTHR11783">
    <property type="entry name" value="SULFOTRANSFERASE SULT"/>
    <property type="match status" value="1"/>
</dbReference>
<dbReference type="FunFam" id="3.40.50.300:FF:000433">
    <property type="entry name" value="Estrogen sulfotransferase"/>
    <property type="match status" value="1"/>
</dbReference>
<comment type="subcellular location">
    <subcellularLocation>
        <location evidence="1">Cytoplasm</location>
    </subcellularLocation>
</comment>
<feature type="domain" description="Sulfotransferase" evidence="6">
    <location>
        <begin position="34"/>
        <end position="278"/>
    </location>
</feature>
<dbReference type="SUPFAM" id="SSF52540">
    <property type="entry name" value="P-loop containing nucleoside triphosphate hydrolases"/>
    <property type="match status" value="1"/>
</dbReference>
<evidence type="ECO:0000313" key="8">
    <source>
        <dbReference type="Proteomes" id="UP000694556"/>
    </source>
</evidence>
<protein>
    <recommendedName>
        <fullName evidence="5">Sulfotransferase</fullName>
        <ecNumber evidence="5">2.8.2.-</ecNumber>
    </recommendedName>
</protein>
<dbReference type="Pfam" id="PF00685">
    <property type="entry name" value="Sulfotransfer_1"/>
    <property type="match status" value="1"/>
</dbReference>
<evidence type="ECO:0000256" key="4">
    <source>
        <dbReference type="ARBA" id="ARBA00022679"/>
    </source>
</evidence>
<dbReference type="Ensembl" id="ENSCMMT00000022715.1">
    <property type="protein sequence ID" value="ENSCMMP00000020716.1"/>
    <property type="gene ID" value="ENSCMMG00000013040.1"/>
</dbReference>
<dbReference type="EC" id="2.8.2.-" evidence="5"/>
<keyword evidence="3" id="KW-0963">Cytoplasm</keyword>
<name>A0A8C3CFW9_CAIMO</name>
<evidence type="ECO:0000256" key="3">
    <source>
        <dbReference type="ARBA" id="ARBA00022490"/>
    </source>
</evidence>
<keyword evidence="8" id="KW-1185">Reference proteome</keyword>
<dbReference type="InterPro" id="IPR027417">
    <property type="entry name" value="P-loop_NTPase"/>
</dbReference>